<keyword evidence="1" id="KW-0812">Transmembrane</keyword>
<feature type="transmembrane region" description="Helical" evidence="1">
    <location>
        <begin position="18"/>
        <end position="38"/>
    </location>
</feature>
<organism evidence="2 3">
    <name type="scientific">Isoptericola luteus</name>
    <dbReference type="NCBI Taxonomy" id="2879484"/>
    <lineage>
        <taxon>Bacteria</taxon>
        <taxon>Bacillati</taxon>
        <taxon>Actinomycetota</taxon>
        <taxon>Actinomycetes</taxon>
        <taxon>Micrococcales</taxon>
        <taxon>Promicromonosporaceae</taxon>
        <taxon>Isoptericola</taxon>
    </lineage>
</organism>
<comment type="caution">
    <text evidence="2">The sequence shown here is derived from an EMBL/GenBank/DDBJ whole genome shotgun (WGS) entry which is preliminary data.</text>
</comment>
<dbReference type="RefSeq" id="WP_225565840.1">
    <property type="nucleotide sequence ID" value="NZ_JAIXCQ010000008.1"/>
</dbReference>
<keyword evidence="3" id="KW-1185">Reference proteome</keyword>
<protein>
    <submittedName>
        <fullName evidence="2">Uncharacterized protein</fullName>
    </submittedName>
</protein>
<reference evidence="2 3" key="1">
    <citation type="submission" date="2021-09" db="EMBL/GenBank/DDBJ databases">
        <title>Isoptericola luteus sp. nov., a novel bacterium isolated from Harbin, the capital city of Heilongjiang province.</title>
        <authorList>
            <person name="Li J."/>
        </authorList>
    </citation>
    <scope>NUCLEOTIDE SEQUENCE [LARGE SCALE GENOMIC DNA]</scope>
    <source>
        <strain evidence="2 3">NEAU-Y5</strain>
    </source>
</reference>
<feature type="transmembrane region" description="Helical" evidence="1">
    <location>
        <begin position="50"/>
        <end position="70"/>
    </location>
</feature>
<dbReference type="EMBL" id="JAIXCQ010000008">
    <property type="protein sequence ID" value="MCA5894070.1"/>
    <property type="molecule type" value="Genomic_DNA"/>
</dbReference>
<gene>
    <name evidence="2" type="ORF">LEP48_12025</name>
</gene>
<proteinExistence type="predicted"/>
<evidence type="ECO:0000313" key="2">
    <source>
        <dbReference type="EMBL" id="MCA5894070.1"/>
    </source>
</evidence>
<name>A0ABS7ZGC6_9MICO</name>
<evidence type="ECO:0000313" key="3">
    <source>
        <dbReference type="Proteomes" id="UP001319870"/>
    </source>
</evidence>
<sequence>MSDFQVNPRTKSEPSGIVFGRFLLAFVLFVAGLVLIGSGSSGGNETLDPYLFVGGLVAIGLAFGLPMIGAHERG</sequence>
<keyword evidence="1" id="KW-0472">Membrane</keyword>
<evidence type="ECO:0000256" key="1">
    <source>
        <dbReference type="SAM" id="Phobius"/>
    </source>
</evidence>
<accession>A0ABS7ZGC6</accession>
<keyword evidence="1" id="KW-1133">Transmembrane helix</keyword>
<dbReference type="Proteomes" id="UP001319870">
    <property type="component" value="Unassembled WGS sequence"/>
</dbReference>